<dbReference type="OrthoDB" id="709006at2"/>
<dbReference type="EMBL" id="FNGY01000003">
    <property type="protein sequence ID" value="SDM41779.1"/>
    <property type="molecule type" value="Genomic_DNA"/>
</dbReference>
<protein>
    <submittedName>
        <fullName evidence="1">Uncharacterized protein</fullName>
    </submittedName>
</protein>
<keyword evidence="2" id="KW-1185">Reference proteome</keyword>
<accession>A0A1G9T251</accession>
<evidence type="ECO:0000313" key="2">
    <source>
        <dbReference type="Proteomes" id="UP000183200"/>
    </source>
</evidence>
<dbReference type="Proteomes" id="UP000183200">
    <property type="component" value="Unassembled WGS sequence"/>
</dbReference>
<dbReference type="RefSeq" id="WP_074606767.1">
    <property type="nucleotide sequence ID" value="NZ_FNGY01000003.1"/>
</dbReference>
<dbReference type="STRING" id="430522.BFS30_04175"/>
<proteinExistence type="predicted"/>
<sequence length="134" mass="15167">MGQKKFNIFLGILVILLLIWMMKGTFTQPGIEDLKGEFTEVAHYRNDNNTGPIQHVFAITLKDTLWSEMETYGNFKPHHKGGNTKVYFFIKGSPVPNQLGPGKENFDPSFNNACIALYEKSAMGNTSITKYPFK</sequence>
<evidence type="ECO:0000313" key="1">
    <source>
        <dbReference type="EMBL" id="SDM41779.1"/>
    </source>
</evidence>
<reference evidence="2" key="1">
    <citation type="submission" date="2016-10" db="EMBL/GenBank/DDBJ databases">
        <authorList>
            <person name="Varghese N."/>
            <person name="Submissions S."/>
        </authorList>
    </citation>
    <scope>NUCLEOTIDE SEQUENCE [LARGE SCALE GENOMIC DNA]</scope>
    <source>
        <strain evidence="2">DSM 19110</strain>
    </source>
</reference>
<dbReference type="AlphaFoldDB" id="A0A1G9T251"/>
<name>A0A1G9T251_9SPHI</name>
<organism evidence="1 2">
    <name type="scientific">Pedobacter steynii</name>
    <dbReference type="NCBI Taxonomy" id="430522"/>
    <lineage>
        <taxon>Bacteria</taxon>
        <taxon>Pseudomonadati</taxon>
        <taxon>Bacteroidota</taxon>
        <taxon>Sphingobacteriia</taxon>
        <taxon>Sphingobacteriales</taxon>
        <taxon>Sphingobacteriaceae</taxon>
        <taxon>Pedobacter</taxon>
    </lineage>
</organism>
<gene>
    <name evidence="1" type="ORF">SAMN05421820_103772</name>
</gene>